<reference evidence="1 2" key="1">
    <citation type="journal article" date="2012" name="Stand. Genomic Sci.">
        <title>Complete genome sequence of the melanogenic marine bacterium Marinomonas mediterranea type strain (MMB-1(T)).</title>
        <authorList>
            <person name="Lucas-Elio P."/>
            <person name="Goodwin L."/>
            <person name="Woyke T."/>
            <person name="Pitluck S."/>
            <person name="Nolan M."/>
            <person name="Kyrpides N.C."/>
            <person name="Detter J.C."/>
            <person name="Copeland A."/>
            <person name="Teshima H."/>
            <person name="Bruce D."/>
            <person name="Detter C."/>
            <person name="Tapia R."/>
            <person name="Han S."/>
            <person name="Land M.L."/>
            <person name="Ivanova N."/>
            <person name="Mikhailova N."/>
            <person name="Johnston A.W."/>
            <person name="Sanchez-Amat A."/>
        </authorList>
    </citation>
    <scope>NUCLEOTIDE SEQUENCE [LARGE SCALE GENOMIC DNA]</scope>
    <source>
        <strain evidence="2">ATCC 700492 / JCM 21426 / NBRC 103028 / MMB-1</strain>
    </source>
</reference>
<accession>F2K0B2</accession>
<sequence>MSWGLRVIVSLGLVLCQGCSNKQLYELIQSRWQYDCTELRHSQTNDCIAQHSMSYETYERYRTESNQGYR</sequence>
<gene>
    <name evidence="1" type="ordered locus">Marme_0531</name>
</gene>
<dbReference type="PATRIC" id="fig|717774.3.peg.546"/>
<proteinExistence type="predicted"/>
<dbReference type="RefSeq" id="WP_013659732.1">
    <property type="nucleotide sequence ID" value="NC_015276.1"/>
</dbReference>
<protein>
    <submittedName>
        <fullName evidence="1">Uncharacterized protein</fullName>
    </submittedName>
</protein>
<dbReference type="Proteomes" id="UP000001062">
    <property type="component" value="Chromosome"/>
</dbReference>
<organism evidence="1 2">
    <name type="scientific">Marinomonas mediterranea (strain ATCC 700492 / JCM 21426 / NBRC 103028 / MMB-1)</name>
    <dbReference type="NCBI Taxonomy" id="717774"/>
    <lineage>
        <taxon>Bacteria</taxon>
        <taxon>Pseudomonadati</taxon>
        <taxon>Pseudomonadota</taxon>
        <taxon>Gammaproteobacteria</taxon>
        <taxon>Oceanospirillales</taxon>
        <taxon>Oceanospirillaceae</taxon>
        <taxon>Marinomonas</taxon>
    </lineage>
</organism>
<dbReference type="HOGENOM" id="CLU_195979_1_1_6"/>
<keyword evidence="2" id="KW-1185">Reference proteome</keyword>
<name>F2K0B2_MARM1</name>
<dbReference type="KEGG" id="mme:Marme_0531"/>
<evidence type="ECO:0000313" key="2">
    <source>
        <dbReference type="Proteomes" id="UP000001062"/>
    </source>
</evidence>
<dbReference type="AlphaFoldDB" id="F2K0B2"/>
<evidence type="ECO:0000313" key="1">
    <source>
        <dbReference type="EMBL" id="ADZ89827.1"/>
    </source>
</evidence>
<dbReference type="OrthoDB" id="5801940at2"/>
<dbReference type="EMBL" id="CP002583">
    <property type="protein sequence ID" value="ADZ89827.1"/>
    <property type="molecule type" value="Genomic_DNA"/>
</dbReference>